<dbReference type="InterPro" id="IPR029033">
    <property type="entry name" value="His_PPase_superfam"/>
</dbReference>
<evidence type="ECO:0000313" key="3">
    <source>
        <dbReference type="Proteomes" id="UP000585272"/>
    </source>
</evidence>
<dbReference type="RefSeq" id="WP_183340459.1">
    <property type="nucleotide sequence ID" value="NZ_JACHNU010000001.1"/>
</dbReference>
<keyword evidence="1 2" id="KW-0378">Hydrolase</keyword>
<reference evidence="2 3" key="1">
    <citation type="submission" date="2020-08" db="EMBL/GenBank/DDBJ databases">
        <title>Genomic Encyclopedia of Archaeal and Bacterial Type Strains, Phase II (KMG-II): from individual species to whole genera.</title>
        <authorList>
            <person name="Goeker M."/>
        </authorList>
    </citation>
    <scope>NUCLEOTIDE SEQUENCE [LARGE SCALE GENOMIC DNA]</scope>
    <source>
        <strain evidence="2 3">DSM 23288</strain>
    </source>
</reference>
<organism evidence="2 3">
    <name type="scientific">Conexibacter arvalis</name>
    <dbReference type="NCBI Taxonomy" id="912552"/>
    <lineage>
        <taxon>Bacteria</taxon>
        <taxon>Bacillati</taxon>
        <taxon>Actinomycetota</taxon>
        <taxon>Thermoleophilia</taxon>
        <taxon>Solirubrobacterales</taxon>
        <taxon>Conexibacteraceae</taxon>
        <taxon>Conexibacter</taxon>
    </lineage>
</organism>
<protein>
    <submittedName>
        <fullName evidence="2">Phosphohistidine phosphatase</fullName>
        <ecNumber evidence="2">3.1.3.-</ecNumber>
    </submittedName>
</protein>
<evidence type="ECO:0000313" key="2">
    <source>
        <dbReference type="EMBL" id="MBB4661903.1"/>
    </source>
</evidence>
<name>A0A840ICG9_9ACTN</name>
<dbReference type="CDD" id="cd07067">
    <property type="entry name" value="HP_PGM_like"/>
    <property type="match status" value="1"/>
</dbReference>
<accession>A0A840ICG9</accession>
<dbReference type="GO" id="GO:0016787">
    <property type="term" value="F:hydrolase activity"/>
    <property type="evidence" value="ECO:0007669"/>
    <property type="project" value="UniProtKB-KW"/>
</dbReference>
<dbReference type="SUPFAM" id="SSF53254">
    <property type="entry name" value="Phosphoglycerate mutase-like"/>
    <property type="match status" value="1"/>
</dbReference>
<dbReference type="Gene3D" id="3.40.50.1240">
    <property type="entry name" value="Phosphoglycerate mutase-like"/>
    <property type="match status" value="1"/>
</dbReference>
<sequence length="147" mass="15082">MIWLLRHGDAAAAAEGQTDAERPLTEKGRRQSRAAGAALARLGVTFDACLASPRVRAADTAKLACDALGVTVELEPALSGGRFDAAALAAGRGEQVLLVGHEPDFSEAVRELTGAVVKLRKGGLAAAEPGTLHLLLRPAELRAIAGG</sequence>
<dbReference type="Proteomes" id="UP000585272">
    <property type="component" value="Unassembled WGS sequence"/>
</dbReference>
<comment type="caution">
    <text evidence="2">The sequence shown here is derived from an EMBL/GenBank/DDBJ whole genome shotgun (WGS) entry which is preliminary data.</text>
</comment>
<dbReference type="InterPro" id="IPR013078">
    <property type="entry name" value="His_Pase_superF_clade-1"/>
</dbReference>
<proteinExistence type="predicted"/>
<dbReference type="SMART" id="SM00855">
    <property type="entry name" value="PGAM"/>
    <property type="match status" value="1"/>
</dbReference>
<dbReference type="PANTHER" id="PTHR20935">
    <property type="entry name" value="PHOSPHOGLYCERATE MUTASE-RELATED"/>
    <property type="match status" value="1"/>
</dbReference>
<dbReference type="EC" id="3.1.3.-" evidence="2"/>
<dbReference type="AlphaFoldDB" id="A0A840ICG9"/>
<gene>
    <name evidence="2" type="ORF">BDZ31_001476</name>
</gene>
<dbReference type="Pfam" id="PF00300">
    <property type="entry name" value="His_Phos_1"/>
    <property type="match status" value="1"/>
</dbReference>
<dbReference type="InterPro" id="IPR051021">
    <property type="entry name" value="Mito_Ser/Thr_phosphatase"/>
</dbReference>
<keyword evidence="3" id="KW-1185">Reference proteome</keyword>
<dbReference type="EMBL" id="JACHNU010000001">
    <property type="protein sequence ID" value="MBB4661903.1"/>
    <property type="molecule type" value="Genomic_DNA"/>
</dbReference>
<evidence type="ECO:0000256" key="1">
    <source>
        <dbReference type="ARBA" id="ARBA00022801"/>
    </source>
</evidence>